<gene>
    <name evidence="15" type="ORF">NCTC10684_02716</name>
</gene>
<accession>A0A380WL64</accession>
<reference evidence="15 16" key="1">
    <citation type="submission" date="2018-06" db="EMBL/GenBank/DDBJ databases">
        <authorList>
            <consortium name="Pathogen Informatics"/>
            <person name="Doyle S."/>
        </authorList>
    </citation>
    <scope>NUCLEOTIDE SEQUENCE [LARGE SCALE GENOMIC DNA]</scope>
    <source>
        <strain evidence="15 16">NCTC10684</strain>
    </source>
</reference>
<feature type="domain" description="Peptidase M50" evidence="14">
    <location>
        <begin position="116"/>
        <end position="161"/>
    </location>
</feature>
<keyword evidence="4 15" id="KW-0645">Protease</keyword>
<dbReference type="EMBL" id="UFSM01000001">
    <property type="protein sequence ID" value="SUU89475.1"/>
    <property type="molecule type" value="Genomic_DNA"/>
</dbReference>
<evidence type="ECO:0000256" key="6">
    <source>
        <dbReference type="ARBA" id="ARBA00022723"/>
    </source>
</evidence>
<keyword evidence="7" id="KW-0378">Hydrolase</keyword>
<dbReference type="AlphaFoldDB" id="A0A380WL64"/>
<keyword evidence="8" id="KW-0862">Zinc</keyword>
<comment type="similarity">
    <text evidence="3">Belongs to the peptidase M50B family.</text>
</comment>
<evidence type="ECO:0000256" key="4">
    <source>
        <dbReference type="ARBA" id="ARBA00022670"/>
    </source>
</evidence>
<evidence type="ECO:0000259" key="14">
    <source>
        <dbReference type="Pfam" id="PF02163"/>
    </source>
</evidence>
<evidence type="ECO:0000256" key="5">
    <source>
        <dbReference type="ARBA" id="ARBA00022692"/>
    </source>
</evidence>
<dbReference type="GO" id="GO:0006508">
    <property type="term" value="P:proteolysis"/>
    <property type="evidence" value="ECO:0007669"/>
    <property type="project" value="UniProtKB-KW"/>
</dbReference>
<dbReference type="Pfam" id="PF02163">
    <property type="entry name" value="Peptidase_M50"/>
    <property type="match status" value="2"/>
</dbReference>
<dbReference type="OrthoDB" id="9781963at2"/>
<evidence type="ECO:0000256" key="7">
    <source>
        <dbReference type="ARBA" id="ARBA00022801"/>
    </source>
</evidence>
<dbReference type="GO" id="GO:0016020">
    <property type="term" value="C:membrane"/>
    <property type="evidence" value="ECO:0007669"/>
    <property type="project" value="UniProtKB-SubCell"/>
</dbReference>
<evidence type="ECO:0000313" key="15">
    <source>
        <dbReference type="EMBL" id="SUU89475.1"/>
    </source>
</evidence>
<sequence>MNGSCGPQHALVFTVIVAVLLFSAVLLHELGHLWAARRSKIAAERIEFYLFGGFILFRPFGQIRAPWAWIYAAGPMVNLALGLLFLAGYHLLAASAGPGLSLVPPPLEPLRLLAWTFALGALLNLALACLNLLPALPLDGGFIARELLQARLSPQAAMRIVGIFGLTLSTLRIVAMLWMASKGFLIWMPPPFGPNWRAARGIRKARPRKPAPEEAATLEWRGKGGRPIRR</sequence>
<evidence type="ECO:0000256" key="9">
    <source>
        <dbReference type="ARBA" id="ARBA00022989"/>
    </source>
</evidence>
<evidence type="ECO:0000256" key="1">
    <source>
        <dbReference type="ARBA" id="ARBA00001947"/>
    </source>
</evidence>
<keyword evidence="6" id="KW-0479">Metal-binding</keyword>
<dbReference type="InterPro" id="IPR008915">
    <property type="entry name" value="Peptidase_M50"/>
</dbReference>
<feature type="domain" description="Peptidase M50" evidence="14">
    <location>
        <begin position="18"/>
        <end position="89"/>
    </location>
</feature>
<evidence type="ECO:0000256" key="2">
    <source>
        <dbReference type="ARBA" id="ARBA00004141"/>
    </source>
</evidence>
<keyword evidence="11 13" id="KW-0472">Membrane</keyword>
<proteinExistence type="inferred from homology"/>
<dbReference type="GO" id="GO:0046872">
    <property type="term" value="F:metal ion binding"/>
    <property type="evidence" value="ECO:0007669"/>
    <property type="project" value="UniProtKB-KW"/>
</dbReference>
<evidence type="ECO:0000256" key="10">
    <source>
        <dbReference type="ARBA" id="ARBA00023049"/>
    </source>
</evidence>
<evidence type="ECO:0000256" key="8">
    <source>
        <dbReference type="ARBA" id="ARBA00022833"/>
    </source>
</evidence>
<dbReference type="PANTHER" id="PTHR39188:SF3">
    <property type="entry name" value="STAGE IV SPORULATION PROTEIN FB"/>
    <property type="match status" value="1"/>
</dbReference>
<organism evidence="15 16">
    <name type="scientific">Aminobacter aminovorans</name>
    <name type="common">Chelatobacter heintzii</name>
    <dbReference type="NCBI Taxonomy" id="83263"/>
    <lineage>
        <taxon>Bacteria</taxon>
        <taxon>Pseudomonadati</taxon>
        <taxon>Pseudomonadota</taxon>
        <taxon>Alphaproteobacteria</taxon>
        <taxon>Hyphomicrobiales</taxon>
        <taxon>Phyllobacteriaceae</taxon>
        <taxon>Aminobacter</taxon>
    </lineage>
</organism>
<keyword evidence="10" id="KW-0482">Metalloprotease</keyword>
<comment type="cofactor">
    <cofactor evidence="1">
        <name>Zn(2+)</name>
        <dbReference type="ChEBI" id="CHEBI:29105"/>
    </cofactor>
</comment>
<evidence type="ECO:0000256" key="13">
    <source>
        <dbReference type="SAM" id="Phobius"/>
    </source>
</evidence>
<protein>
    <submittedName>
        <fullName evidence="15">Zn-dependent proteases</fullName>
    </submittedName>
</protein>
<dbReference type="Proteomes" id="UP000254701">
    <property type="component" value="Unassembled WGS sequence"/>
</dbReference>
<evidence type="ECO:0000256" key="11">
    <source>
        <dbReference type="ARBA" id="ARBA00023136"/>
    </source>
</evidence>
<comment type="subcellular location">
    <subcellularLocation>
        <location evidence="2">Membrane</location>
        <topology evidence="2">Multi-pass membrane protein</topology>
    </subcellularLocation>
</comment>
<evidence type="ECO:0000256" key="12">
    <source>
        <dbReference type="SAM" id="MobiDB-lite"/>
    </source>
</evidence>
<name>A0A380WL64_AMIAI</name>
<evidence type="ECO:0000256" key="3">
    <source>
        <dbReference type="ARBA" id="ARBA00007931"/>
    </source>
</evidence>
<dbReference type="GO" id="GO:0008237">
    <property type="term" value="F:metallopeptidase activity"/>
    <property type="evidence" value="ECO:0007669"/>
    <property type="project" value="UniProtKB-KW"/>
</dbReference>
<evidence type="ECO:0000313" key="16">
    <source>
        <dbReference type="Proteomes" id="UP000254701"/>
    </source>
</evidence>
<feature type="transmembrane region" description="Helical" evidence="13">
    <location>
        <begin position="12"/>
        <end position="34"/>
    </location>
</feature>
<keyword evidence="5 13" id="KW-0812">Transmembrane</keyword>
<dbReference type="PANTHER" id="PTHR39188">
    <property type="entry name" value="MEMBRANE-ASSOCIATED ZINC METALLOPROTEASE M50B"/>
    <property type="match status" value="1"/>
</dbReference>
<feature type="region of interest" description="Disordered" evidence="12">
    <location>
        <begin position="204"/>
        <end position="230"/>
    </location>
</feature>
<keyword evidence="9 13" id="KW-1133">Transmembrane helix</keyword>
<feature type="transmembrane region" description="Helical" evidence="13">
    <location>
        <begin position="112"/>
        <end position="136"/>
    </location>
</feature>
<feature type="transmembrane region" description="Helical" evidence="13">
    <location>
        <begin position="156"/>
        <end position="178"/>
    </location>
</feature>
<feature type="transmembrane region" description="Helical" evidence="13">
    <location>
        <begin position="69"/>
        <end position="92"/>
    </location>
</feature>